<sequence length="122" mass="13810">MKPAFTFFFLLFCLSSFISLNYARKLPEDYWKSVMKDQPIPEAIRGLLVQDPLVASVPGSDKINHFVKDFDTRPIAVIYQSGHDEFTKIGGTHGEDLRDDHEKKGKKSSAEHSTPGREEIPT</sequence>
<proteinExistence type="predicted"/>
<organism evidence="3 4">
    <name type="scientific">Hevea brasiliensis</name>
    <name type="common">Para rubber tree</name>
    <name type="synonym">Siphonia brasiliensis</name>
    <dbReference type="NCBI Taxonomy" id="3981"/>
    <lineage>
        <taxon>Eukaryota</taxon>
        <taxon>Viridiplantae</taxon>
        <taxon>Streptophyta</taxon>
        <taxon>Embryophyta</taxon>
        <taxon>Tracheophyta</taxon>
        <taxon>Spermatophyta</taxon>
        <taxon>Magnoliopsida</taxon>
        <taxon>eudicotyledons</taxon>
        <taxon>Gunneridae</taxon>
        <taxon>Pentapetalae</taxon>
        <taxon>rosids</taxon>
        <taxon>fabids</taxon>
        <taxon>Malpighiales</taxon>
        <taxon>Euphorbiaceae</taxon>
        <taxon>Crotonoideae</taxon>
        <taxon>Micrandreae</taxon>
        <taxon>Hevea</taxon>
    </lineage>
</organism>
<feature type="signal peptide" evidence="2">
    <location>
        <begin position="1"/>
        <end position="23"/>
    </location>
</feature>
<comment type="caution">
    <text evidence="3">The sequence shown here is derived from an EMBL/GenBank/DDBJ whole genome shotgun (WGS) entry which is preliminary data.</text>
</comment>
<dbReference type="InterPro" id="IPR024489">
    <property type="entry name" value="Organ_specific_prot"/>
</dbReference>
<evidence type="ECO:0008006" key="5">
    <source>
        <dbReference type="Google" id="ProtNLM"/>
    </source>
</evidence>
<dbReference type="PANTHER" id="PTHR33731">
    <property type="entry name" value="PROTEIN, PUTATIVE-RELATED"/>
    <property type="match status" value="1"/>
</dbReference>
<name>A0ABQ9KM17_HEVBR</name>
<keyword evidence="2" id="KW-0732">Signal</keyword>
<evidence type="ECO:0000256" key="2">
    <source>
        <dbReference type="SAM" id="SignalP"/>
    </source>
</evidence>
<dbReference type="Pfam" id="PF10950">
    <property type="entry name" value="Organ_specific"/>
    <property type="match status" value="1"/>
</dbReference>
<gene>
    <name evidence="3" type="ORF">P3X46_031065</name>
</gene>
<evidence type="ECO:0000256" key="1">
    <source>
        <dbReference type="SAM" id="MobiDB-lite"/>
    </source>
</evidence>
<reference evidence="3" key="1">
    <citation type="journal article" date="2023" name="Plant Biotechnol. J.">
        <title>Chromosome-level wild Hevea brasiliensis genome provides new tools for genomic-assisted breeding and valuable loci to elevate rubber yield.</title>
        <authorList>
            <person name="Cheng H."/>
            <person name="Song X."/>
            <person name="Hu Y."/>
            <person name="Wu T."/>
            <person name="Yang Q."/>
            <person name="An Z."/>
            <person name="Feng S."/>
            <person name="Deng Z."/>
            <person name="Wu W."/>
            <person name="Zeng X."/>
            <person name="Tu M."/>
            <person name="Wang X."/>
            <person name="Huang H."/>
        </authorList>
    </citation>
    <scope>NUCLEOTIDE SEQUENCE</scope>
    <source>
        <strain evidence="3">MT/VB/25A 57/8</strain>
    </source>
</reference>
<evidence type="ECO:0000313" key="4">
    <source>
        <dbReference type="Proteomes" id="UP001174677"/>
    </source>
</evidence>
<accession>A0ABQ9KM17</accession>
<feature type="region of interest" description="Disordered" evidence="1">
    <location>
        <begin position="88"/>
        <end position="122"/>
    </location>
</feature>
<dbReference type="PANTHER" id="PTHR33731:SF17">
    <property type="entry name" value="ORGAN-SPECIFIC PROTEIN P4-LIKE"/>
    <property type="match status" value="1"/>
</dbReference>
<protein>
    <recommendedName>
        <fullName evidence="5">BURP domain-containing protein</fullName>
    </recommendedName>
</protein>
<evidence type="ECO:0000313" key="3">
    <source>
        <dbReference type="EMBL" id="KAJ9140413.1"/>
    </source>
</evidence>
<dbReference type="EMBL" id="JARPOI010000017">
    <property type="protein sequence ID" value="KAJ9140413.1"/>
    <property type="molecule type" value="Genomic_DNA"/>
</dbReference>
<feature type="chain" id="PRO_5046932302" description="BURP domain-containing protein" evidence="2">
    <location>
        <begin position="24"/>
        <end position="122"/>
    </location>
</feature>
<keyword evidence="4" id="KW-1185">Reference proteome</keyword>
<dbReference type="Proteomes" id="UP001174677">
    <property type="component" value="Chromosome 17"/>
</dbReference>